<dbReference type="EMBL" id="JBDPGJ010000002">
    <property type="protein sequence ID" value="MEX0405760.1"/>
    <property type="molecule type" value="Genomic_DNA"/>
</dbReference>
<keyword evidence="5" id="KW-1185">Reference proteome</keyword>
<comment type="caution">
    <text evidence="4">The sequence shown here is derived from an EMBL/GenBank/DDBJ whole genome shotgun (WGS) entry which is preliminary data.</text>
</comment>
<dbReference type="InterPro" id="IPR036282">
    <property type="entry name" value="Glutathione-S-Trfase_C_sf"/>
</dbReference>
<dbReference type="Gene3D" id="1.20.1050.10">
    <property type="match status" value="1"/>
</dbReference>
<feature type="domain" description="GST C-terminal" evidence="3">
    <location>
        <begin position="91"/>
        <end position="209"/>
    </location>
</feature>
<dbReference type="SUPFAM" id="SSF52833">
    <property type="entry name" value="Thioredoxin-like"/>
    <property type="match status" value="1"/>
</dbReference>
<evidence type="ECO:0000256" key="1">
    <source>
        <dbReference type="RuleBase" id="RU003494"/>
    </source>
</evidence>
<dbReference type="Pfam" id="PF02798">
    <property type="entry name" value="GST_N"/>
    <property type="match status" value="1"/>
</dbReference>
<reference evidence="4 5" key="1">
    <citation type="submission" date="2024-05" db="EMBL/GenBank/DDBJ databases">
        <authorList>
            <person name="Jiang F."/>
        </authorList>
    </citation>
    <scope>NUCLEOTIDE SEQUENCE [LARGE SCALE GENOMIC DNA]</scope>
    <source>
        <strain evidence="4 5">LZ166</strain>
    </source>
</reference>
<protein>
    <submittedName>
        <fullName evidence="4">Glutathione S-transferase family protein</fullName>
    </submittedName>
</protein>
<dbReference type="SFLD" id="SFLDS00019">
    <property type="entry name" value="Glutathione_Transferase_(cytos"/>
    <property type="match status" value="1"/>
</dbReference>
<dbReference type="InterPro" id="IPR004046">
    <property type="entry name" value="GST_C"/>
</dbReference>
<dbReference type="RefSeq" id="WP_367953640.1">
    <property type="nucleotide sequence ID" value="NZ_JBDPGJ010000002.1"/>
</dbReference>
<organism evidence="4 5">
    <name type="scientific">Aquibium pacificus</name>
    <dbReference type="NCBI Taxonomy" id="3153579"/>
    <lineage>
        <taxon>Bacteria</taxon>
        <taxon>Pseudomonadati</taxon>
        <taxon>Pseudomonadota</taxon>
        <taxon>Alphaproteobacteria</taxon>
        <taxon>Hyphomicrobiales</taxon>
        <taxon>Phyllobacteriaceae</taxon>
        <taxon>Aquibium</taxon>
    </lineage>
</organism>
<dbReference type="Pfam" id="PF00043">
    <property type="entry name" value="GST_C"/>
    <property type="match status" value="1"/>
</dbReference>
<dbReference type="PANTHER" id="PTHR44051:SF8">
    <property type="entry name" value="GLUTATHIONE S-TRANSFERASE GSTA"/>
    <property type="match status" value="1"/>
</dbReference>
<gene>
    <name evidence="4" type="ORF">ABGN05_08815</name>
</gene>
<dbReference type="InterPro" id="IPR004045">
    <property type="entry name" value="Glutathione_S-Trfase_N"/>
</dbReference>
<comment type="similarity">
    <text evidence="1">Belongs to the GST superfamily.</text>
</comment>
<dbReference type="PROSITE" id="PS50404">
    <property type="entry name" value="GST_NTER"/>
    <property type="match status" value="1"/>
</dbReference>
<dbReference type="SFLD" id="SFLDG00358">
    <property type="entry name" value="Main_(cytGST)"/>
    <property type="match status" value="1"/>
</dbReference>
<evidence type="ECO:0000259" key="3">
    <source>
        <dbReference type="PROSITE" id="PS50405"/>
    </source>
</evidence>
<evidence type="ECO:0000313" key="5">
    <source>
        <dbReference type="Proteomes" id="UP001556692"/>
    </source>
</evidence>
<dbReference type="Proteomes" id="UP001556692">
    <property type="component" value="Unassembled WGS sequence"/>
</dbReference>
<dbReference type="CDD" id="cd03046">
    <property type="entry name" value="GST_N_GTT1_like"/>
    <property type="match status" value="1"/>
</dbReference>
<evidence type="ECO:0000313" key="4">
    <source>
        <dbReference type="EMBL" id="MEX0405760.1"/>
    </source>
</evidence>
<sequence>MITIWTYDFVPGGENGPRGLVRDLRLRWACEEAALDYEVKTTPFEDRGPDHYARQPFGQVPFLEDAGIKVFESGACLLYLARKSELLMPRDPVGEADALQWTIAALNSIEMVSVPWMVLSWSEGPDNGLTGWLDSRLAHMEAVLEDREWIAAGRFTVADIMLADVFRQTRRADAPAYPNIRAYKQRACARPAFRKAYEDQVAHFVAGDIARSG</sequence>
<dbReference type="InterPro" id="IPR040079">
    <property type="entry name" value="Glutathione_S-Trfase"/>
</dbReference>
<accession>A0ABV3SHG1</accession>
<dbReference type="Gene3D" id="3.40.30.10">
    <property type="entry name" value="Glutaredoxin"/>
    <property type="match status" value="1"/>
</dbReference>
<dbReference type="PANTHER" id="PTHR44051">
    <property type="entry name" value="GLUTATHIONE S-TRANSFERASE-RELATED"/>
    <property type="match status" value="1"/>
</dbReference>
<feature type="domain" description="GST N-terminal" evidence="2">
    <location>
        <begin position="10"/>
        <end position="88"/>
    </location>
</feature>
<proteinExistence type="inferred from homology"/>
<dbReference type="CDD" id="cd03207">
    <property type="entry name" value="GST_C_8"/>
    <property type="match status" value="1"/>
</dbReference>
<dbReference type="InterPro" id="IPR010987">
    <property type="entry name" value="Glutathione-S-Trfase_C-like"/>
</dbReference>
<dbReference type="PROSITE" id="PS50405">
    <property type="entry name" value="GST_CTER"/>
    <property type="match status" value="1"/>
</dbReference>
<evidence type="ECO:0000259" key="2">
    <source>
        <dbReference type="PROSITE" id="PS50404"/>
    </source>
</evidence>
<dbReference type="InterPro" id="IPR036249">
    <property type="entry name" value="Thioredoxin-like_sf"/>
</dbReference>
<name>A0ABV3SHG1_9HYPH</name>
<dbReference type="SUPFAM" id="SSF47616">
    <property type="entry name" value="GST C-terminal domain-like"/>
    <property type="match status" value="1"/>
</dbReference>